<gene>
    <name evidence="1" type="ORF">B0H16DRAFT_1323573</name>
</gene>
<accession>A0AAD7IGR3</accession>
<dbReference type="AlphaFoldDB" id="A0AAD7IGR3"/>
<protein>
    <submittedName>
        <fullName evidence="1">Uncharacterized protein</fullName>
    </submittedName>
</protein>
<comment type="caution">
    <text evidence="1">The sequence shown here is derived from an EMBL/GenBank/DDBJ whole genome shotgun (WGS) entry which is preliminary data.</text>
</comment>
<organism evidence="1 2">
    <name type="scientific">Mycena metata</name>
    <dbReference type="NCBI Taxonomy" id="1033252"/>
    <lineage>
        <taxon>Eukaryota</taxon>
        <taxon>Fungi</taxon>
        <taxon>Dikarya</taxon>
        <taxon>Basidiomycota</taxon>
        <taxon>Agaricomycotina</taxon>
        <taxon>Agaricomycetes</taxon>
        <taxon>Agaricomycetidae</taxon>
        <taxon>Agaricales</taxon>
        <taxon>Marasmiineae</taxon>
        <taxon>Mycenaceae</taxon>
        <taxon>Mycena</taxon>
    </lineage>
</organism>
<reference evidence="1" key="1">
    <citation type="submission" date="2023-03" db="EMBL/GenBank/DDBJ databases">
        <title>Massive genome expansion in bonnet fungi (Mycena s.s.) driven by repeated elements and novel gene families across ecological guilds.</title>
        <authorList>
            <consortium name="Lawrence Berkeley National Laboratory"/>
            <person name="Harder C.B."/>
            <person name="Miyauchi S."/>
            <person name="Viragh M."/>
            <person name="Kuo A."/>
            <person name="Thoen E."/>
            <person name="Andreopoulos B."/>
            <person name="Lu D."/>
            <person name="Skrede I."/>
            <person name="Drula E."/>
            <person name="Henrissat B."/>
            <person name="Morin E."/>
            <person name="Kohler A."/>
            <person name="Barry K."/>
            <person name="LaButti K."/>
            <person name="Morin E."/>
            <person name="Salamov A."/>
            <person name="Lipzen A."/>
            <person name="Mereny Z."/>
            <person name="Hegedus B."/>
            <person name="Baldrian P."/>
            <person name="Stursova M."/>
            <person name="Weitz H."/>
            <person name="Taylor A."/>
            <person name="Grigoriev I.V."/>
            <person name="Nagy L.G."/>
            <person name="Martin F."/>
            <person name="Kauserud H."/>
        </authorList>
    </citation>
    <scope>NUCLEOTIDE SEQUENCE</scope>
    <source>
        <strain evidence="1">CBHHK182m</strain>
    </source>
</reference>
<proteinExistence type="predicted"/>
<sequence>AKIFGLLPQIMPRWGKVRIVDGDSIKATSVTARGEDGERANTYVRVRKNGEWVLQVCYGRLEHILVCQLPAGKLWRAFSGQRRVFAVLSPCSTGGRDAAAEIVSHTQTNQSIAVDLQSVCAVIGRFETRGKWVIVDRTGGLIKPEFVPAAEMEDIEEES</sequence>
<feature type="non-terminal residue" evidence="1">
    <location>
        <position position="1"/>
    </location>
</feature>
<name>A0AAD7IGR3_9AGAR</name>
<evidence type="ECO:0000313" key="2">
    <source>
        <dbReference type="Proteomes" id="UP001215598"/>
    </source>
</evidence>
<keyword evidence="2" id="KW-1185">Reference proteome</keyword>
<evidence type="ECO:0000313" key="1">
    <source>
        <dbReference type="EMBL" id="KAJ7741881.1"/>
    </source>
</evidence>
<dbReference type="Proteomes" id="UP001215598">
    <property type="component" value="Unassembled WGS sequence"/>
</dbReference>
<dbReference type="EMBL" id="JARKIB010000097">
    <property type="protein sequence ID" value="KAJ7741881.1"/>
    <property type="molecule type" value="Genomic_DNA"/>
</dbReference>